<dbReference type="AlphaFoldDB" id="A0A2X3IEX4"/>
<keyword evidence="1" id="KW-1133">Transmembrane helix</keyword>
<protein>
    <submittedName>
        <fullName evidence="2">Phosphohistidine phosphatase sixA</fullName>
        <ecNumber evidence="2">3.1.3.-</ecNumber>
    </submittedName>
</protein>
<sequence length="79" mass="8658">MGLVGDYLLALANEGVESALVVFPPAAGWFTWFPSFARKRLRRCSPLQAIANVTLDPESGKGVFNWQMSPCNFKVAKAI</sequence>
<accession>A0A2X3IEX4</accession>
<gene>
    <name evidence="2" type="primary">sixA_2</name>
    <name evidence="2" type="ORF">NCTC12120_04187</name>
</gene>
<keyword evidence="1" id="KW-0812">Transmembrane</keyword>
<dbReference type="EC" id="3.1.3.-" evidence="2"/>
<dbReference type="Proteomes" id="UP000251197">
    <property type="component" value="Unassembled WGS sequence"/>
</dbReference>
<organism evidence="2 3">
    <name type="scientific">Cedecea neteri</name>
    <dbReference type="NCBI Taxonomy" id="158822"/>
    <lineage>
        <taxon>Bacteria</taxon>
        <taxon>Pseudomonadati</taxon>
        <taxon>Pseudomonadota</taxon>
        <taxon>Gammaproteobacteria</taxon>
        <taxon>Enterobacterales</taxon>
        <taxon>Enterobacteriaceae</taxon>
        <taxon>Cedecea</taxon>
    </lineage>
</organism>
<evidence type="ECO:0000313" key="2">
    <source>
        <dbReference type="EMBL" id="SQC91038.1"/>
    </source>
</evidence>
<proteinExistence type="predicted"/>
<dbReference type="GO" id="GO:0016787">
    <property type="term" value="F:hydrolase activity"/>
    <property type="evidence" value="ECO:0007669"/>
    <property type="project" value="UniProtKB-KW"/>
</dbReference>
<keyword evidence="1" id="KW-0472">Membrane</keyword>
<keyword evidence="2" id="KW-0378">Hydrolase</keyword>
<name>A0A2X3IEX4_9ENTR</name>
<dbReference type="EMBL" id="UAVU01000007">
    <property type="protein sequence ID" value="SQC91038.1"/>
    <property type="molecule type" value="Genomic_DNA"/>
</dbReference>
<feature type="transmembrane region" description="Helical" evidence="1">
    <location>
        <begin position="20"/>
        <end position="37"/>
    </location>
</feature>
<evidence type="ECO:0000256" key="1">
    <source>
        <dbReference type="SAM" id="Phobius"/>
    </source>
</evidence>
<evidence type="ECO:0000313" key="3">
    <source>
        <dbReference type="Proteomes" id="UP000251197"/>
    </source>
</evidence>
<reference evidence="2 3" key="1">
    <citation type="submission" date="2018-06" db="EMBL/GenBank/DDBJ databases">
        <authorList>
            <consortium name="Pathogen Informatics"/>
            <person name="Doyle S."/>
        </authorList>
    </citation>
    <scope>NUCLEOTIDE SEQUENCE [LARGE SCALE GENOMIC DNA]</scope>
    <source>
        <strain evidence="2 3">NCTC12120</strain>
    </source>
</reference>